<sequence>MRLPGRLLGRCSQPSYKTPGEGHGQGLGWHHGLRLLKLVDLPLDKRLSLVNHSHTLAPLIRLLHLIAQPVKRLEPIFEDEDIYDQDYDFESGGTAVLGPHGVVVVGEPPEQVDEAAQAEQHEQRVYHAEEQSSAPKTLPRHTIYWTSASRRRREYAAIDAATHGLSGWMKRKVLPKSMGGLRHIPFDNDDDDDASSVRRHRVSLQGVPEEIVFASADEEGAKTEIEPLSPGRRKLLRRISFHKSSKMENKD</sequence>
<dbReference type="OrthoDB" id="5366332at2759"/>
<protein>
    <submittedName>
        <fullName evidence="1">Uncharacterized protein</fullName>
    </submittedName>
</protein>
<name>A0A2C5YFI7_9HYPO</name>
<keyword evidence="2" id="KW-1185">Reference proteome</keyword>
<reference evidence="1 2" key="1">
    <citation type="submission" date="2017-06" db="EMBL/GenBank/DDBJ databases">
        <title>Ant-infecting Ophiocordyceps genomes reveal a high diversity of potential behavioral manipulation genes and a possible major role for enterotoxins.</title>
        <authorList>
            <person name="De Bekker C."/>
            <person name="Evans H.C."/>
            <person name="Brachmann A."/>
            <person name="Hughes D.P."/>
        </authorList>
    </citation>
    <scope>NUCLEOTIDE SEQUENCE [LARGE SCALE GENOMIC DNA]</scope>
    <source>
        <strain evidence="1 2">Map64</strain>
    </source>
</reference>
<dbReference type="AlphaFoldDB" id="A0A2C5YFI7"/>
<dbReference type="EMBL" id="NJET01000007">
    <property type="protein sequence ID" value="PHH66476.1"/>
    <property type="molecule type" value="Genomic_DNA"/>
</dbReference>
<evidence type="ECO:0000313" key="1">
    <source>
        <dbReference type="EMBL" id="PHH66476.1"/>
    </source>
</evidence>
<accession>A0A2C5YFI7</accession>
<proteinExistence type="predicted"/>
<evidence type="ECO:0000313" key="2">
    <source>
        <dbReference type="Proteomes" id="UP000226192"/>
    </source>
</evidence>
<dbReference type="Proteomes" id="UP000226192">
    <property type="component" value="Unassembled WGS sequence"/>
</dbReference>
<organism evidence="1 2">
    <name type="scientific">Ophiocordyceps australis</name>
    <dbReference type="NCBI Taxonomy" id="1399860"/>
    <lineage>
        <taxon>Eukaryota</taxon>
        <taxon>Fungi</taxon>
        <taxon>Dikarya</taxon>
        <taxon>Ascomycota</taxon>
        <taxon>Pezizomycotina</taxon>
        <taxon>Sordariomycetes</taxon>
        <taxon>Hypocreomycetidae</taxon>
        <taxon>Hypocreales</taxon>
        <taxon>Ophiocordycipitaceae</taxon>
        <taxon>Ophiocordyceps</taxon>
    </lineage>
</organism>
<comment type="caution">
    <text evidence="1">The sequence shown here is derived from an EMBL/GenBank/DDBJ whole genome shotgun (WGS) entry which is preliminary data.</text>
</comment>
<gene>
    <name evidence="1" type="ORF">CDD81_6951</name>
</gene>